<proteinExistence type="predicted"/>
<sequence length="252" mass="26327">MAGGQPGHPFELLHRPDLIRKLEASSRDLQHAFQKIAVPLALARGASVHEVMRGLHAVADQAIARILRDEKPGLLAEFDLGGFAGACASTEPAFGYRVAAGIAAYMAAAEDWGGKVERALDLVVAAPADGPARAFALSLLEPALQDLCGSEAGLAQLIGGDLELGCFLLGLVRLAHGRTIDAIIAVHPTLRQLVAPCPRPAPAWRATSRTATSTPCGWPSAAGSWPTSTPSAACTRAAAWARSPPCAAWPWR</sequence>
<dbReference type="EMBL" id="CP068570">
    <property type="protein sequence ID" value="QQZ51716.1"/>
    <property type="molecule type" value="Genomic_DNA"/>
</dbReference>
<name>A0A974P5S5_9CAUL</name>
<protein>
    <submittedName>
        <fullName evidence="1">Uncharacterized protein</fullName>
    </submittedName>
</protein>
<evidence type="ECO:0000313" key="1">
    <source>
        <dbReference type="EMBL" id="QQZ51716.1"/>
    </source>
</evidence>
<gene>
    <name evidence="1" type="ORF">JKL49_12745</name>
</gene>
<dbReference type="AlphaFoldDB" id="A0A974P5S5"/>
<reference evidence="1" key="1">
    <citation type="submission" date="2021-01" db="EMBL/GenBank/DDBJ databases">
        <title>Genome sequence of Phenylobacterium sp. 20VBR1 isolated from a valley glaceir, Ny-Alesund, Svalbard.</title>
        <authorList>
            <person name="Thomas F.A."/>
            <person name="Krishnan K.P."/>
            <person name="Sinha R.K."/>
        </authorList>
    </citation>
    <scope>NUCLEOTIDE SEQUENCE</scope>
    <source>
        <strain evidence="1">20VBR1</strain>
    </source>
</reference>
<organism evidence="1">
    <name type="scientific">Phenylobacterium glaciei</name>
    <dbReference type="NCBI Taxonomy" id="2803784"/>
    <lineage>
        <taxon>Bacteria</taxon>
        <taxon>Pseudomonadati</taxon>
        <taxon>Pseudomonadota</taxon>
        <taxon>Alphaproteobacteria</taxon>
        <taxon>Caulobacterales</taxon>
        <taxon>Caulobacteraceae</taxon>
        <taxon>Phenylobacterium</taxon>
    </lineage>
</organism>
<accession>A0A974P5S5</accession>